<protein>
    <submittedName>
        <fullName evidence="1">Putative plasmid maintenance system antidote protein, XRE family</fullName>
    </submittedName>
</protein>
<dbReference type="Gene3D" id="1.10.260.40">
    <property type="entry name" value="lambda repressor-like DNA-binding domains"/>
    <property type="match status" value="1"/>
</dbReference>
<sequence>MNLGDSKMTKIPLPTIGEILQEEFMIPLDISPVTLSKKTTISLEQIDHLLHNKLVIDADISQQLGQVFHVSDNYFLKLQKDINSRK</sequence>
<dbReference type="eggNOG" id="COG3093">
    <property type="taxonomic scope" value="Bacteria"/>
</dbReference>
<evidence type="ECO:0000313" key="2">
    <source>
        <dbReference type="Proteomes" id="UP000001991"/>
    </source>
</evidence>
<keyword evidence="2" id="KW-1185">Reference proteome</keyword>
<reference evidence="2" key="1">
    <citation type="journal article" date="2011" name="PLoS Genet.">
        <title>The evolution of host specialization in the vertebrate gut symbiont Lactobacillus reuteri.</title>
        <authorList>
            <person name="Frese S.A."/>
            <person name="Benson A.K."/>
            <person name="Tannock G.W."/>
            <person name="Loach D.M."/>
            <person name="Kim J."/>
            <person name="Zhang M."/>
            <person name="Oh P.L."/>
            <person name="Heng N.C."/>
            <person name="Patil P.B."/>
            <person name="Juge N."/>
            <person name="Mackenzie D.A."/>
            <person name="Pearson B.M."/>
            <person name="Lapidus A."/>
            <person name="Dalin E."/>
            <person name="Tice H."/>
            <person name="Goltsman E."/>
            <person name="Land M."/>
            <person name="Hauser L."/>
            <person name="Ivanova N."/>
            <person name="Kyrpides N.C."/>
            <person name="Walter J."/>
        </authorList>
    </citation>
    <scope>NUCLEOTIDE SEQUENCE [LARGE SCALE GENOMIC DNA]</scope>
    <source>
        <strain evidence="2">DSM 20016</strain>
    </source>
</reference>
<dbReference type="KEGG" id="lre:Lreu_0875"/>
<accession>A5VJW4</accession>
<dbReference type="EMBL" id="CP000705">
    <property type="protein sequence ID" value="ABQ83138.1"/>
    <property type="molecule type" value="Genomic_DNA"/>
</dbReference>
<dbReference type="HOGENOM" id="CLU_140230_5_2_9"/>
<dbReference type="SUPFAM" id="SSF47413">
    <property type="entry name" value="lambda repressor-like DNA-binding domains"/>
    <property type="match status" value="1"/>
</dbReference>
<dbReference type="InterPro" id="IPR010982">
    <property type="entry name" value="Lambda_DNA-bd_dom_sf"/>
</dbReference>
<proteinExistence type="predicted"/>
<dbReference type="AlphaFoldDB" id="A5VJW4"/>
<evidence type="ECO:0000313" key="1">
    <source>
        <dbReference type="EMBL" id="ABQ83138.1"/>
    </source>
</evidence>
<dbReference type="Proteomes" id="UP000001991">
    <property type="component" value="Chromosome"/>
</dbReference>
<organism evidence="1 2">
    <name type="scientific">Limosilactobacillus reuteri (strain DSM 20016)</name>
    <name type="common">Lactobacillus reuteri</name>
    <dbReference type="NCBI Taxonomy" id="557436"/>
    <lineage>
        <taxon>Bacteria</taxon>
        <taxon>Bacillati</taxon>
        <taxon>Bacillota</taxon>
        <taxon>Bacilli</taxon>
        <taxon>Lactobacillales</taxon>
        <taxon>Lactobacillaceae</taxon>
        <taxon>Limosilactobacillus</taxon>
    </lineage>
</organism>
<dbReference type="GO" id="GO:0003677">
    <property type="term" value="F:DNA binding"/>
    <property type="evidence" value="ECO:0007669"/>
    <property type="project" value="InterPro"/>
</dbReference>
<gene>
    <name evidence="1" type="ordered locus">Lreu_0875</name>
</gene>
<name>A5VJW4_LIMRD</name>